<organism evidence="1 2">
    <name type="scientific">Hygrophoropsis aurantiaca</name>
    <dbReference type="NCBI Taxonomy" id="72124"/>
    <lineage>
        <taxon>Eukaryota</taxon>
        <taxon>Fungi</taxon>
        <taxon>Dikarya</taxon>
        <taxon>Basidiomycota</taxon>
        <taxon>Agaricomycotina</taxon>
        <taxon>Agaricomycetes</taxon>
        <taxon>Agaricomycetidae</taxon>
        <taxon>Boletales</taxon>
        <taxon>Coniophorineae</taxon>
        <taxon>Hygrophoropsidaceae</taxon>
        <taxon>Hygrophoropsis</taxon>
    </lineage>
</organism>
<proteinExistence type="predicted"/>
<protein>
    <submittedName>
        <fullName evidence="1">Kinase-like domain-containing protein</fullName>
    </submittedName>
</protein>
<sequence length="460" mass="52110">MTLPLEIVASPFLAPTTAAARVVGGHYRVGRKIREQEFESVFEGVNLRDNEPIIIKFGTNAAGLKIELRAYKSLLGTVGIPLVYHFSREDRHNILVIDRLGPSLQDLLSLCAGRFTIKTICLIAKQMISRLQSVHEKGLIHADIKPEIFRIGLSRSTADIIHLTEFGRSKQYQDISTGVHEPNRERSPFVGAASFLSINAHLGREQSRRDDLESLGYLLLHFFYGELPWQRIDAAFSQKTYKKIGREKQKIPVSVLCKGLPDEFSVYIEYVRKLEFQEKPDYNFLCALFTTVLASTNSQEDYIFDWTVVGNGRRSEASNAGPISAHAKTYAAQITEPRSSGERNESMTSVGLHRLTPFIPPEHRFETEAASSLQENTHRTDLNRFHHLTPLSHGGTNSNPTQHLPVCAIPSVPSGDLQRVHQQQDDTIPQDFVPQVRHLDRLWHRLRRSAEWFKKSTSRV</sequence>
<comment type="caution">
    <text evidence="1">The sequence shown here is derived from an EMBL/GenBank/DDBJ whole genome shotgun (WGS) entry which is preliminary data.</text>
</comment>
<accession>A0ACB8AI22</accession>
<dbReference type="EMBL" id="MU267641">
    <property type="protein sequence ID" value="KAH7912910.1"/>
    <property type="molecule type" value="Genomic_DNA"/>
</dbReference>
<keyword evidence="2" id="KW-1185">Reference proteome</keyword>
<dbReference type="Proteomes" id="UP000790377">
    <property type="component" value="Unassembled WGS sequence"/>
</dbReference>
<evidence type="ECO:0000313" key="1">
    <source>
        <dbReference type="EMBL" id="KAH7912910.1"/>
    </source>
</evidence>
<reference evidence="1" key="1">
    <citation type="journal article" date="2021" name="New Phytol.">
        <title>Evolutionary innovations through gain and loss of genes in the ectomycorrhizal Boletales.</title>
        <authorList>
            <person name="Wu G."/>
            <person name="Miyauchi S."/>
            <person name="Morin E."/>
            <person name="Kuo A."/>
            <person name="Drula E."/>
            <person name="Varga T."/>
            <person name="Kohler A."/>
            <person name="Feng B."/>
            <person name="Cao Y."/>
            <person name="Lipzen A."/>
            <person name="Daum C."/>
            <person name="Hundley H."/>
            <person name="Pangilinan J."/>
            <person name="Johnson J."/>
            <person name="Barry K."/>
            <person name="LaButti K."/>
            <person name="Ng V."/>
            <person name="Ahrendt S."/>
            <person name="Min B."/>
            <person name="Choi I.G."/>
            <person name="Park H."/>
            <person name="Plett J.M."/>
            <person name="Magnuson J."/>
            <person name="Spatafora J.W."/>
            <person name="Nagy L.G."/>
            <person name="Henrissat B."/>
            <person name="Grigoriev I.V."/>
            <person name="Yang Z.L."/>
            <person name="Xu J."/>
            <person name="Martin F.M."/>
        </authorList>
    </citation>
    <scope>NUCLEOTIDE SEQUENCE</scope>
    <source>
        <strain evidence="1">ATCC 28755</strain>
    </source>
</reference>
<evidence type="ECO:0000313" key="2">
    <source>
        <dbReference type="Proteomes" id="UP000790377"/>
    </source>
</evidence>
<name>A0ACB8AI22_9AGAM</name>
<gene>
    <name evidence="1" type="ORF">BJ138DRAFT_1111935</name>
</gene>